<evidence type="ECO:0000259" key="1">
    <source>
        <dbReference type="Pfam" id="PF13556"/>
    </source>
</evidence>
<dbReference type="Gene3D" id="1.10.10.2840">
    <property type="entry name" value="PucR C-terminal helix-turn-helix domain"/>
    <property type="match status" value="1"/>
</dbReference>
<accession>A0ABM8ZAA7</accession>
<feature type="domain" description="PucR C-terminal helix-turn-helix" evidence="1">
    <location>
        <begin position="161"/>
        <end position="216"/>
    </location>
</feature>
<sequence>MTGEIEAFLQQWLTIADTDQPISVSFAQQAHARGVDLRQAYYAIVVKHPQIRIPTTHIQLTFSLDTEHRIYILRQFEDATLVTQYFPAPNQIGIGSSHFDLSGTIKEALQALCFTAPNTFNHQATFQMTQQFEPLRNSGLANEYLVTIINNLGSGQDELNLLNTFWVFTLTNHNIAKTAAIMHVHRKTVGYRLKRLATITQHNPQNVIENIDLLAAYVTWRTQKLGLLLAKVASISKHMLPRDTRVTEI</sequence>
<comment type="caution">
    <text evidence="2">The sequence shown here is derived from an EMBL/GenBank/DDBJ whole genome shotgun (WGS) entry which is preliminary data.</text>
</comment>
<keyword evidence="3" id="KW-1185">Reference proteome</keyword>
<dbReference type="Pfam" id="PF13556">
    <property type="entry name" value="HTH_30"/>
    <property type="match status" value="1"/>
</dbReference>
<dbReference type="InterPro" id="IPR042070">
    <property type="entry name" value="PucR_C-HTH_sf"/>
</dbReference>
<dbReference type="RefSeq" id="WP_230098216.1">
    <property type="nucleotide sequence ID" value="NZ_CAKKNT010000004.1"/>
</dbReference>
<organism evidence="2 3">
    <name type="scientific">Periweissella ghanensis</name>
    <dbReference type="NCBI Taxonomy" id="467997"/>
    <lineage>
        <taxon>Bacteria</taxon>
        <taxon>Bacillati</taxon>
        <taxon>Bacillota</taxon>
        <taxon>Bacilli</taxon>
        <taxon>Lactobacillales</taxon>
        <taxon>Lactobacillaceae</taxon>
        <taxon>Periweissella</taxon>
    </lineage>
</organism>
<protein>
    <recommendedName>
        <fullName evidence="1">PucR C-terminal helix-turn-helix domain-containing protein</fullName>
    </recommendedName>
</protein>
<reference evidence="2 3" key="1">
    <citation type="submission" date="2021-11" db="EMBL/GenBank/DDBJ databases">
        <authorList>
            <person name="Depoorter E."/>
        </authorList>
    </citation>
    <scope>NUCLEOTIDE SEQUENCE [LARGE SCALE GENOMIC DNA]</scope>
    <source>
        <strain evidence="2 3">LMG 24286</strain>
    </source>
</reference>
<dbReference type="InterPro" id="IPR025736">
    <property type="entry name" value="PucR_C-HTH_dom"/>
</dbReference>
<proteinExistence type="predicted"/>
<dbReference type="Proteomes" id="UP000789719">
    <property type="component" value="Unassembled WGS sequence"/>
</dbReference>
<evidence type="ECO:0000313" key="2">
    <source>
        <dbReference type="EMBL" id="CAH0418111.1"/>
    </source>
</evidence>
<name>A0ABM8ZAA7_9LACO</name>
<gene>
    <name evidence="2" type="ORF">WGH24286_00527</name>
</gene>
<dbReference type="EMBL" id="CAKKNT010000004">
    <property type="protein sequence ID" value="CAH0418111.1"/>
    <property type="molecule type" value="Genomic_DNA"/>
</dbReference>
<evidence type="ECO:0000313" key="3">
    <source>
        <dbReference type="Proteomes" id="UP000789719"/>
    </source>
</evidence>